<accession>A0A6A3AZB1</accession>
<keyword evidence="3" id="KW-1185">Reference proteome</keyword>
<organism evidence="2 3">
    <name type="scientific">Hibiscus syriacus</name>
    <name type="common">Rose of Sharon</name>
    <dbReference type="NCBI Taxonomy" id="106335"/>
    <lineage>
        <taxon>Eukaryota</taxon>
        <taxon>Viridiplantae</taxon>
        <taxon>Streptophyta</taxon>
        <taxon>Embryophyta</taxon>
        <taxon>Tracheophyta</taxon>
        <taxon>Spermatophyta</taxon>
        <taxon>Magnoliopsida</taxon>
        <taxon>eudicotyledons</taxon>
        <taxon>Gunneridae</taxon>
        <taxon>Pentapetalae</taxon>
        <taxon>rosids</taxon>
        <taxon>malvids</taxon>
        <taxon>Malvales</taxon>
        <taxon>Malvaceae</taxon>
        <taxon>Malvoideae</taxon>
        <taxon>Hibiscus</taxon>
    </lineage>
</organism>
<dbReference type="PANTHER" id="PTHR34130:SF5">
    <property type="entry name" value="OS08G0243800 PROTEIN"/>
    <property type="match status" value="1"/>
</dbReference>
<dbReference type="AlphaFoldDB" id="A0A6A3AZB1"/>
<dbReference type="OrthoDB" id="1576948at2759"/>
<feature type="region of interest" description="Disordered" evidence="1">
    <location>
        <begin position="218"/>
        <end position="241"/>
    </location>
</feature>
<reference evidence="2" key="1">
    <citation type="submission" date="2019-09" db="EMBL/GenBank/DDBJ databases">
        <title>Draft genome information of white flower Hibiscus syriacus.</title>
        <authorList>
            <person name="Kim Y.-M."/>
        </authorList>
    </citation>
    <scope>NUCLEOTIDE SEQUENCE [LARGE SCALE GENOMIC DNA]</scope>
    <source>
        <strain evidence="2">YM2019G1</strain>
    </source>
</reference>
<evidence type="ECO:0000256" key="1">
    <source>
        <dbReference type="SAM" id="MobiDB-lite"/>
    </source>
</evidence>
<dbReference type="EMBL" id="VEPZ02000937">
    <property type="protein sequence ID" value="KAE8708988.1"/>
    <property type="molecule type" value="Genomic_DNA"/>
</dbReference>
<name>A0A6A3AZB1_HIBSY</name>
<dbReference type="Proteomes" id="UP000436088">
    <property type="component" value="Unassembled WGS sequence"/>
</dbReference>
<sequence>MQQTKGSWQDFPDESNEETLSLCDIVMNNDNSNELWNDDDFLKQEETGDLFEFFSEDFPASASNFPENNHENDRIIFCGKFISYKENENQPNVGSKSKRRKYKMEQENDEKMNDFSCRNARKCCFFPWKISSPPSLFNKSRTFPSSKSSKESQTQCFNKSFSKPASVSKIDFPVRKVSTLATPVKSRWYLFAFGVGRFPMEIELKDMKMRQSRKYRAMKFPAPDGSGPSGNVKGENGRRPGKTWRLLNVLGCKRPCYDH</sequence>
<comment type="caution">
    <text evidence="2">The sequence shown here is derived from an EMBL/GenBank/DDBJ whole genome shotgun (WGS) entry which is preliminary data.</text>
</comment>
<gene>
    <name evidence="2" type="ORF">F3Y22_tig00110332pilonHSYRG00678</name>
</gene>
<evidence type="ECO:0000313" key="3">
    <source>
        <dbReference type="Proteomes" id="UP000436088"/>
    </source>
</evidence>
<protein>
    <submittedName>
        <fullName evidence="2">Uncharacterized protein</fullName>
    </submittedName>
</protein>
<evidence type="ECO:0000313" key="2">
    <source>
        <dbReference type="EMBL" id="KAE8708988.1"/>
    </source>
</evidence>
<proteinExistence type="predicted"/>
<dbReference type="PANTHER" id="PTHR34130">
    <property type="entry name" value="OS08G0243800 PROTEIN"/>
    <property type="match status" value="1"/>
</dbReference>